<evidence type="ECO:0000313" key="2">
    <source>
        <dbReference type="Proteomes" id="UP000294360"/>
    </source>
</evidence>
<protein>
    <recommendedName>
        <fullName evidence="3">DUF2125 domain-containing protein</fullName>
    </recommendedName>
</protein>
<dbReference type="OrthoDB" id="7169664at2"/>
<dbReference type="AlphaFoldDB" id="A0A4U8Z0D6"/>
<name>A0A4U8Z0D6_METTU</name>
<dbReference type="KEGG" id="mtun:MTUNDRAET4_1755"/>
<evidence type="ECO:0000313" key="1">
    <source>
        <dbReference type="EMBL" id="VFU08648.1"/>
    </source>
</evidence>
<dbReference type="Proteomes" id="UP000294360">
    <property type="component" value="Chromosome"/>
</dbReference>
<gene>
    <name evidence="1" type="ORF">MTUNDRAET4_1755</name>
</gene>
<sequence length="350" mass="37362">MPMKSAALRRRRTSSILALIALTILGAAAAGWSLFWYAAARQTDAVVTAWIAREATLGRVWSCPQRHIGGYPLDIEMSCASLQFRGKIVGGDFTGSLHGFRASSSVLRPERLTAQLESPFTGKTPDGKLDLALQWAKLDLTIEGPPDALTRFSLEGDQMLLKGSMIGVGALNSGAKTVQVSITPRPDGEAALNFDIAMNGVAIPSMSDVLGLDAPLDAILAGTVTKVDSSTAGTLFEDMERWREKGGRLDVRTALLTSGSAKLDARGSLDLDEAHRPRGKLDTAFEGLNPVLGRLGVDPRVLTASSLLTNFLGHAQGKQQAEAARLPLRIADGWLLIGPIRTPVRLPSLY</sequence>
<dbReference type="RefSeq" id="WP_134488702.1">
    <property type="nucleotide sequence ID" value="NZ_CP139089.1"/>
</dbReference>
<proteinExistence type="predicted"/>
<evidence type="ECO:0008006" key="3">
    <source>
        <dbReference type="Google" id="ProtNLM"/>
    </source>
</evidence>
<dbReference type="Pfam" id="PF09898">
    <property type="entry name" value="DUF2125"/>
    <property type="match status" value="1"/>
</dbReference>
<dbReference type="EMBL" id="LR536450">
    <property type="protein sequence ID" value="VFU08648.1"/>
    <property type="molecule type" value="Genomic_DNA"/>
</dbReference>
<reference evidence="1 2" key="1">
    <citation type="submission" date="2019-03" db="EMBL/GenBank/DDBJ databases">
        <authorList>
            <person name="Kox A.R. M."/>
        </authorList>
    </citation>
    <scope>NUCLEOTIDE SEQUENCE [LARGE SCALE GENOMIC DNA]</scope>
    <source>
        <strain evidence="1">MTUNDRAET4 annotated genome</strain>
    </source>
</reference>
<organism evidence="1 2">
    <name type="scientific">Methylocella tundrae</name>
    <dbReference type="NCBI Taxonomy" id="227605"/>
    <lineage>
        <taxon>Bacteria</taxon>
        <taxon>Pseudomonadati</taxon>
        <taxon>Pseudomonadota</taxon>
        <taxon>Alphaproteobacteria</taxon>
        <taxon>Hyphomicrobiales</taxon>
        <taxon>Beijerinckiaceae</taxon>
        <taxon>Methylocella</taxon>
    </lineage>
</organism>
<accession>A0A4U8Z0D6</accession>
<dbReference type="InterPro" id="IPR018666">
    <property type="entry name" value="DUF2125"/>
</dbReference>